<dbReference type="Pfam" id="PF01590">
    <property type="entry name" value="GAF"/>
    <property type="match status" value="1"/>
</dbReference>
<feature type="domain" description="GAF" evidence="1">
    <location>
        <begin position="34"/>
        <end position="180"/>
    </location>
</feature>
<evidence type="ECO:0000259" key="1">
    <source>
        <dbReference type="SMART" id="SM00065"/>
    </source>
</evidence>
<dbReference type="PANTHER" id="PTHR43102:SF2">
    <property type="entry name" value="GAF DOMAIN-CONTAINING PROTEIN"/>
    <property type="match status" value="1"/>
</dbReference>
<proteinExistence type="predicted"/>
<dbReference type="Gene3D" id="3.30.565.10">
    <property type="entry name" value="Histidine kinase-like ATPase, C-terminal domain"/>
    <property type="match status" value="1"/>
</dbReference>
<dbReference type="RefSeq" id="WP_165825977.1">
    <property type="nucleotide sequence ID" value="NZ_QEKW01000030.1"/>
</dbReference>
<dbReference type="AlphaFoldDB" id="A0A2U1E909"/>
<evidence type="ECO:0000313" key="2">
    <source>
        <dbReference type="EMBL" id="PVY96362.1"/>
    </source>
</evidence>
<dbReference type="SUPFAM" id="SSF55781">
    <property type="entry name" value="GAF domain-like"/>
    <property type="match status" value="1"/>
</dbReference>
<sequence>MVNPLCGVEPAGVLSAVADPDRLAVVERTGLQGGADSTFDRFARLASALLGAPVSFVTIVGSDGQDLPGAWRGDDSGHGTRHMPLEESFCQFSVVTGERLVIDDARRDPLVQRMDPVTRDGVAAYAGYPLRTPDGHVLGSLCVIDHQPRDWSQEQLALLKELADVVLQEVEHRHTRRALADAHEVGARLSTALGGVDDALKGLAATAEQHDDLRVPRYADLALARLREVLDLAAGLEQDAPPPLPEAAGSATVDLRDVVDRAVRSTRLITRTESLEVELGTAPAPVRGDPVELERAIGHALVAALHHVSDGGTVGVAVGRRGSHASEVGLTISCPSNRVPAAELARVVARLRATSDGEQMAAGEPATIRLVGGRTSAQGGPVTATATSDALEVVAEWQVAA</sequence>
<dbReference type="SMART" id="SM00065">
    <property type="entry name" value="GAF"/>
    <property type="match status" value="1"/>
</dbReference>
<evidence type="ECO:0000313" key="3">
    <source>
        <dbReference type="Proteomes" id="UP000245639"/>
    </source>
</evidence>
<accession>A0A2U1E909</accession>
<protein>
    <submittedName>
        <fullName evidence="2">GAF domain-containing protein</fullName>
    </submittedName>
</protein>
<organism evidence="2 3">
    <name type="scientific">Actinomycetospora cinnamomea</name>
    <dbReference type="NCBI Taxonomy" id="663609"/>
    <lineage>
        <taxon>Bacteria</taxon>
        <taxon>Bacillati</taxon>
        <taxon>Actinomycetota</taxon>
        <taxon>Actinomycetes</taxon>
        <taxon>Pseudonocardiales</taxon>
        <taxon>Pseudonocardiaceae</taxon>
        <taxon>Actinomycetospora</taxon>
    </lineage>
</organism>
<dbReference type="InterPro" id="IPR003018">
    <property type="entry name" value="GAF"/>
</dbReference>
<dbReference type="InterPro" id="IPR036890">
    <property type="entry name" value="HATPase_C_sf"/>
</dbReference>
<name>A0A2U1E909_9PSEU</name>
<reference evidence="2 3" key="1">
    <citation type="submission" date="2018-04" db="EMBL/GenBank/DDBJ databases">
        <title>Genomic Encyclopedia of Type Strains, Phase IV (KMG-IV): sequencing the most valuable type-strain genomes for metagenomic binning, comparative biology and taxonomic classification.</title>
        <authorList>
            <person name="Goeker M."/>
        </authorList>
    </citation>
    <scope>NUCLEOTIDE SEQUENCE [LARGE SCALE GENOMIC DNA]</scope>
    <source>
        <strain evidence="2 3">DSM 45771</strain>
    </source>
</reference>
<dbReference type="Proteomes" id="UP000245639">
    <property type="component" value="Unassembled WGS sequence"/>
</dbReference>
<dbReference type="SUPFAM" id="SSF55874">
    <property type="entry name" value="ATPase domain of HSP90 chaperone/DNA topoisomerase II/histidine kinase"/>
    <property type="match status" value="1"/>
</dbReference>
<gene>
    <name evidence="2" type="ORF">C8D89_13012</name>
</gene>
<dbReference type="InterPro" id="IPR029016">
    <property type="entry name" value="GAF-like_dom_sf"/>
</dbReference>
<keyword evidence="3" id="KW-1185">Reference proteome</keyword>
<comment type="caution">
    <text evidence="2">The sequence shown here is derived from an EMBL/GenBank/DDBJ whole genome shotgun (WGS) entry which is preliminary data.</text>
</comment>
<dbReference type="Gene3D" id="3.30.450.40">
    <property type="match status" value="1"/>
</dbReference>
<dbReference type="EMBL" id="QEKW01000030">
    <property type="protein sequence ID" value="PVY96362.1"/>
    <property type="molecule type" value="Genomic_DNA"/>
</dbReference>
<dbReference type="PANTHER" id="PTHR43102">
    <property type="entry name" value="SLR1143 PROTEIN"/>
    <property type="match status" value="1"/>
</dbReference>